<dbReference type="PROSITE" id="PS50106">
    <property type="entry name" value="PDZ"/>
    <property type="match status" value="1"/>
</dbReference>
<keyword evidence="4" id="KW-1185">Reference proteome</keyword>
<evidence type="ECO:0000256" key="1">
    <source>
        <dbReference type="SAM" id="SignalP"/>
    </source>
</evidence>
<dbReference type="Pfam" id="PF17820">
    <property type="entry name" value="PDZ_6"/>
    <property type="match status" value="1"/>
</dbReference>
<evidence type="ECO:0000259" key="2">
    <source>
        <dbReference type="PROSITE" id="PS50106"/>
    </source>
</evidence>
<feature type="chain" id="PRO_5035199964" description="PDZ domain-containing protein" evidence="1">
    <location>
        <begin position="22"/>
        <end position="399"/>
    </location>
</feature>
<dbReference type="RefSeq" id="WP_188937206.1">
    <property type="nucleotide sequence ID" value="NZ_BMJC01000006.1"/>
</dbReference>
<organism evidence="3 4">
    <name type="scientific">Puia dinghuensis</name>
    <dbReference type="NCBI Taxonomy" id="1792502"/>
    <lineage>
        <taxon>Bacteria</taxon>
        <taxon>Pseudomonadati</taxon>
        <taxon>Bacteroidota</taxon>
        <taxon>Chitinophagia</taxon>
        <taxon>Chitinophagales</taxon>
        <taxon>Chitinophagaceae</taxon>
        <taxon>Puia</taxon>
    </lineage>
</organism>
<dbReference type="SUPFAM" id="SSF50630">
    <property type="entry name" value="Acid proteases"/>
    <property type="match status" value="1"/>
</dbReference>
<reference evidence="3" key="2">
    <citation type="submission" date="2020-09" db="EMBL/GenBank/DDBJ databases">
        <authorList>
            <person name="Sun Q."/>
            <person name="Zhou Y."/>
        </authorList>
    </citation>
    <scope>NUCLEOTIDE SEQUENCE</scope>
    <source>
        <strain evidence="3">CGMCC 1.15448</strain>
    </source>
</reference>
<protein>
    <recommendedName>
        <fullName evidence="2">PDZ domain-containing protein</fullName>
    </recommendedName>
</protein>
<gene>
    <name evidence="3" type="ORF">GCM10011511_51270</name>
</gene>
<evidence type="ECO:0000313" key="4">
    <source>
        <dbReference type="Proteomes" id="UP000607559"/>
    </source>
</evidence>
<dbReference type="Pfam" id="PF13650">
    <property type="entry name" value="Asp_protease_2"/>
    <property type="match status" value="2"/>
</dbReference>
<dbReference type="SMART" id="SM00228">
    <property type="entry name" value="PDZ"/>
    <property type="match status" value="1"/>
</dbReference>
<name>A0A8J2UI23_9BACT</name>
<dbReference type="Gene3D" id="2.30.42.10">
    <property type="match status" value="1"/>
</dbReference>
<dbReference type="EMBL" id="BMJC01000006">
    <property type="protein sequence ID" value="GGB21243.1"/>
    <property type="molecule type" value="Genomic_DNA"/>
</dbReference>
<dbReference type="InterPro" id="IPR041489">
    <property type="entry name" value="PDZ_6"/>
</dbReference>
<keyword evidence="1" id="KW-0732">Signal</keyword>
<sequence>MWRHLLLLCLISVSTLRPVHAQSSELLPADRYLTSISFRVLNGGIILGKVRLDPFPDSLNFIFDTGCGGASLDSTTAARFKLAPRESAHFVRGIAGKMPQRLLDSSRLCIGSLTLDSLKLQVNDYDILSSIYGEKIDGIIGYSFFSRYLVWVDYDNNSMDIYTKGPIRYPVGGFLLRPRLFGLPMLEGHLTDARNINSRFYFDTGAGLCLLFSSNFTSDSAVFSPKRKKPVLSQGAGLGGKMAMQLTTLRTFSLGPFHFRQIPTYIFDDEYDVTSYPQLGGLIGNDLLRRFNLIINYPRSEIYILPNASYNQPFDYSYSGVFIALIDGKVIVTDVMPGSPAEKAGLKEGDIILEINGDKQQNVQVYQSLLRTIGPRIKVLVRHNTGEEAMVSLKVSSIL</sequence>
<reference evidence="3" key="1">
    <citation type="journal article" date="2014" name="Int. J. Syst. Evol. Microbiol.">
        <title>Complete genome sequence of Corynebacterium casei LMG S-19264T (=DSM 44701T), isolated from a smear-ripened cheese.</title>
        <authorList>
            <consortium name="US DOE Joint Genome Institute (JGI-PGF)"/>
            <person name="Walter F."/>
            <person name="Albersmeier A."/>
            <person name="Kalinowski J."/>
            <person name="Ruckert C."/>
        </authorList>
    </citation>
    <scope>NUCLEOTIDE SEQUENCE</scope>
    <source>
        <strain evidence="3">CGMCC 1.15448</strain>
    </source>
</reference>
<dbReference type="Gene3D" id="2.40.70.10">
    <property type="entry name" value="Acid Proteases"/>
    <property type="match status" value="2"/>
</dbReference>
<feature type="signal peptide" evidence="1">
    <location>
        <begin position="1"/>
        <end position="21"/>
    </location>
</feature>
<dbReference type="InterPro" id="IPR021109">
    <property type="entry name" value="Peptidase_aspartic_dom_sf"/>
</dbReference>
<dbReference type="InterPro" id="IPR001478">
    <property type="entry name" value="PDZ"/>
</dbReference>
<proteinExistence type="predicted"/>
<dbReference type="InterPro" id="IPR036034">
    <property type="entry name" value="PDZ_sf"/>
</dbReference>
<evidence type="ECO:0000313" key="3">
    <source>
        <dbReference type="EMBL" id="GGB21243.1"/>
    </source>
</evidence>
<feature type="domain" description="PDZ" evidence="2">
    <location>
        <begin position="320"/>
        <end position="385"/>
    </location>
</feature>
<dbReference type="SUPFAM" id="SSF50156">
    <property type="entry name" value="PDZ domain-like"/>
    <property type="match status" value="1"/>
</dbReference>
<comment type="caution">
    <text evidence="3">The sequence shown here is derived from an EMBL/GenBank/DDBJ whole genome shotgun (WGS) entry which is preliminary data.</text>
</comment>
<dbReference type="Proteomes" id="UP000607559">
    <property type="component" value="Unassembled WGS sequence"/>
</dbReference>
<accession>A0A8J2UI23</accession>
<dbReference type="AlphaFoldDB" id="A0A8J2UI23"/>